<keyword evidence="4" id="KW-1185">Reference proteome</keyword>
<evidence type="ECO:0000256" key="1">
    <source>
        <dbReference type="SAM" id="SignalP"/>
    </source>
</evidence>
<dbReference type="RefSeq" id="WP_211556774.1">
    <property type="nucleotide sequence ID" value="NZ_JAGVRK010000001.1"/>
</dbReference>
<dbReference type="Proteomes" id="UP000682403">
    <property type="component" value="Unassembled WGS sequence"/>
</dbReference>
<proteinExistence type="predicted"/>
<accession>A0ABS5LC52</accession>
<comment type="caution">
    <text evidence="3">The sequence shown here is derived from an EMBL/GenBank/DDBJ whole genome shotgun (WGS) entry which is preliminary data.</text>
</comment>
<gene>
    <name evidence="3" type="ORF">J9317_05135</name>
</gene>
<protein>
    <recommendedName>
        <fullName evidence="2">SbsC C-terminal domain-containing protein</fullName>
    </recommendedName>
</protein>
<sequence>MKTKMMFGFMATIALSASISFQAEAAASPLSTATATGEKLKKETAAFVTTTNAGDVYAIDENYDAFTKRLKTTELAIGKVPGAAVRKTLNDMYVTPAKKAKERVIYEVSQARLMGSISKSIIFNFEENALLDLKKLDRLKDRAVEIKKDGGYAAVPASVVKELTWLESYLEDAAVNPFYKNNEEVVLLLDNDASSKQATLGGIKIGDPKHKIELLLGKPYVEFGNRSWEYDYSETVYGGEKLSIDFRNTMNVSGIYYTTETDKSESFSKEFIAEYPGDLYQSTDAYNKELKVNSLTVLSGTGKDFVYLQNSSNDKTGKQINDYVIQDKNSVTFINVNSTEDFTRIAK</sequence>
<evidence type="ECO:0000313" key="4">
    <source>
        <dbReference type="Proteomes" id="UP000682403"/>
    </source>
</evidence>
<feature type="signal peptide" evidence="1">
    <location>
        <begin position="1"/>
        <end position="25"/>
    </location>
</feature>
<dbReference type="Pfam" id="PF18058">
    <property type="entry name" value="SbsC_C"/>
    <property type="match status" value="1"/>
</dbReference>
<evidence type="ECO:0000259" key="2">
    <source>
        <dbReference type="Pfam" id="PF18058"/>
    </source>
</evidence>
<name>A0ABS5LC52_9BACI</name>
<keyword evidence="1" id="KW-0732">Signal</keyword>
<dbReference type="Gene3D" id="1.20.58.780">
    <property type="match status" value="1"/>
</dbReference>
<reference evidence="3 4" key="1">
    <citation type="submission" date="2021-04" db="EMBL/GenBank/DDBJ databases">
        <title>Metabacillus sp. strain KIGAM252 whole genome sequence.</title>
        <authorList>
            <person name="Seo M.-J."/>
            <person name="Cho E.-S."/>
            <person name="Hwang C.Y."/>
            <person name="Yoon D.J."/>
        </authorList>
    </citation>
    <scope>NUCLEOTIDE SEQUENCE [LARGE SCALE GENOMIC DNA]</scope>
    <source>
        <strain evidence="3 4">KIGAM252</strain>
    </source>
</reference>
<dbReference type="InterPro" id="IPR041378">
    <property type="entry name" value="S-layer_SbsC_C"/>
</dbReference>
<feature type="chain" id="PRO_5045324216" description="SbsC C-terminal domain-containing protein" evidence="1">
    <location>
        <begin position="26"/>
        <end position="347"/>
    </location>
</feature>
<organism evidence="3 4">
    <name type="scientific">Metabacillus flavus</name>
    <dbReference type="NCBI Taxonomy" id="2823519"/>
    <lineage>
        <taxon>Bacteria</taxon>
        <taxon>Bacillati</taxon>
        <taxon>Bacillota</taxon>
        <taxon>Bacilli</taxon>
        <taxon>Bacillales</taxon>
        <taxon>Bacillaceae</taxon>
        <taxon>Metabacillus</taxon>
    </lineage>
</organism>
<dbReference type="EMBL" id="JAGVRK010000001">
    <property type="protein sequence ID" value="MBS2968138.1"/>
    <property type="molecule type" value="Genomic_DNA"/>
</dbReference>
<feature type="domain" description="SbsC C-terminal" evidence="2">
    <location>
        <begin position="33"/>
        <end position="98"/>
    </location>
</feature>
<evidence type="ECO:0000313" key="3">
    <source>
        <dbReference type="EMBL" id="MBS2968138.1"/>
    </source>
</evidence>